<gene>
    <name evidence="1" type="ordered locus">MTR_8g063430</name>
</gene>
<protein>
    <submittedName>
        <fullName evidence="1 2">Uncharacterized protein</fullName>
    </submittedName>
</protein>
<accession>A0A0C3Y1L7</accession>
<dbReference type="EMBL" id="CM001224">
    <property type="protein sequence ID" value="AET03160.2"/>
    <property type="molecule type" value="Genomic_DNA"/>
</dbReference>
<accession>G7LFI1</accession>
<reference evidence="1 3" key="2">
    <citation type="journal article" date="2014" name="BMC Genomics">
        <title>An improved genome release (version Mt4.0) for the model legume Medicago truncatula.</title>
        <authorList>
            <person name="Tang H."/>
            <person name="Krishnakumar V."/>
            <person name="Bidwell S."/>
            <person name="Rosen B."/>
            <person name="Chan A."/>
            <person name="Zhou S."/>
            <person name="Gentzbittel L."/>
            <person name="Childs K.L."/>
            <person name="Yandell M."/>
            <person name="Gundlach H."/>
            <person name="Mayer K.F."/>
            <person name="Schwartz D.C."/>
            <person name="Town C.D."/>
        </authorList>
    </citation>
    <scope>GENOME REANNOTATION</scope>
    <source>
        <strain evidence="2 3">cv. Jemalong A17</strain>
    </source>
</reference>
<dbReference type="Proteomes" id="UP000002051">
    <property type="component" value="Chromosome 8"/>
</dbReference>
<reference evidence="2" key="3">
    <citation type="submission" date="2015-04" db="UniProtKB">
        <authorList>
            <consortium name="EnsemblPlants"/>
        </authorList>
    </citation>
    <scope>IDENTIFICATION</scope>
    <source>
        <strain evidence="2">cv. Jemalong A17</strain>
    </source>
</reference>
<reference evidence="1 3" key="1">
    <citation type="journal article" date="2011" name="Nature">
        <title>The Medicago genome provides insight into the evolution of rhizobial symbioses.</title>
        <authorList>
            <person name="Young N.D."/>
            <person name="Debelle F."/>
            <person name="Oldroyd G.E."/>
            <person name="Geurts R."/>
            <person name="Cannon S.B."/>
            <person name="Udvardi M.K."/>
            <person name="Benedito V.A."/>
            <person name="Mayer K.F."/>
            <person name="Gouzy J."/>
            <person name="Schoof H."/>
            <person name="Van de Peer Y."/>
            <person name="Proost S."/>
            <person name="Cook D.R."/>
            <person name="Meyers B.C."/>
            <person name="Spannagl M."/>
            <person name="Cheung F."/>
            <person name="De Mita S."/>
            <person name="Krishnakumar V."/>
            <person name="Gundlach H."/>
            <person name="Zhou S."/>
            <person name="Mudge J."/>
            <person name="Bharti A.K."/>
            <person name="Murray J.D."/>
            <person name="Naoumkina M.A."/>
            <person name="Rosen B."/>
            <person name="Silverstein K.A."/>
            <person name="Tang H."/>
            <person name="Rombauts S."/>
            <person name="Zhao P.X."/>
            <person name="Zhou P."/>
            <person name="Barbe V."/>
            <person name="Bardou P."/>
            <person name="Bechner M."/>
            <person name="Bellec A."/>
            <person name="Berger A."/>
            <person name="Berges H."/>
            <person name="Bidwell S."/>
            <person name="Bisseling T."/>
            <person name="Choisne N."/>
            <person name="Couloux A."/>
            <person name="Denny R."/>
            <person name="Deshpande S."/>
            <person name="Dai X."/>
            <person name="Doyle J.J."/>
            <person name="Dudez A.M."/>
            <person name="Farmer A.D."/>
            <person name="Fouteau S."/>
            <person name="Franken C."/>
            <person name="Gibelin C."/>
            <person name="Gish J."/>
            <person name="Goldstein S."/>
            <person name="Gonzalez A.J."/>
            <person name="Green P.J."/>
            <person name="Hallab A."/>
            <person name="Hartog M."/>
            <person name="Hua A."/>
            <person name="Humphray S.J."/>
            <person name="Jeong D.H."/>
            <person name="Jing Y."/>
            <person name="Jocker A."/>
            <person name="Kenton S.M."/>
            <person name="Kim D.J."/>
            <person name="Klee K."/>
            <person name="Lai H."/>
            <person name="Lang C."/>
            <person name="Lin S."/>
            <person name="Macmil S.L."/>
            <person name="Magdelenat G."/>
            <person name="Matthews L."/>
            <person name="McCorrison J."/>
            <person name="Monaghan E.L."/>
            <person name="Mun J.H."/>
            <person name="Najar F.Z."/>
            <person name="Nicholson C."/>
            <person name="Noirot C."/>
            <person name="O'Bleness M."/>
            <person name="Paule C.R."/>
            <person name="Poulain J."/>
            <person name="Prion F."/>
            <person name="Qin B."/>
            <person name="Qu C."/>
            <person name="Retzel E.F."/>
            <person name="Riddle C."/>
            <person name="Sallet E."/>
            <person name="Samain S."/>
            <person name="Samson N."/>
            <person name="Sanders I."/>
            <person name="Saurat O."/>
            <person name="Scarpelli C."/>
            <person name="Schiex T."/>
            <person name="Segurens B."/>
            <person name="Severin A.J."/>
            <person name="Sherrier D.J."/>
            <person name="Shi R."/>
            <person name="Sims S."/>
            <person name="Singer S.R."/>
            <person name="Sinharoy S."/>
            <person name="Sterck L."/>
            <person name="Viollet A."/>
            <person name="Wang B.B."/>
            <person name="Wang K."/>
            <person name="Wang M."/>
            <person name="Wang X."/>
            <person name="Warfsmann J."/>
            <person name="Weissenbach J."/>
            <person name="White D.D."/>
            <person name="White J.D."/>
            <person name="Wiley G.B."/>
            <person name="Wincker P."/>
            <person name="Xing Y."/>
            <person name="Yang L."/>
            <person name="Yao Z."/>
            <person name="Ying F."/>
            <person name="Zhai J."/>
            <person name="Zhou L."/>
            <person name="Zuber A."/>
            <person name="Denarie J."/>
            <person name="Dixon R.A."/>
            <person name="May G.D."/>
            <person name="Schwartz D.C."/>
            <person name="Rogers J."/>
            <person name="Quetier F."/>
            <person name="Town C.D."/>
            <person name="Roe B.A."/>
        </authorList>
    </citation>
    <scope>NUCLEOTIDE SEQUENCE [LARGE SCALE GENOMIC DNA]</scope>
    <source>
        <strain evidence="1">A17</strain>
        <strain evidence="2 3">cv. Jemalong A17</strain>
    </source>
</reference>
<sequence length="74" mass="8457">MKKGESIAIWETGEAGWHDQRKAVRQDDTASWDEVAKQCSRRERQDGVLNLTHWTVLYKGLNEKGSNGTKILKT</sequence>
<name>G7LFI1_MEDTR</name>
<proteinExistence type="predicted"/>
<evidence type="ECO:0000313" key="3">
    <source>
        <dbReference type="Proteomes" id="UP000002051"/>
    </source>
</evidence>
<dbReference type="AlphaFoldDB" id="G7LFI1"/>
<dbReference type="EnsemblPlants" id="AET03160">
    <property type="protein sequence ID" value="AET03160"/>
    <property type="gene ID" value="MTR_8g063430"/>
</dbReference>
<evidence type="ECO:0000313" key="1">
    <source>
        <dbReference type="EMBL" id="AET03160.2"/>
    </source>
</evidence>
<evidence type="ECO:0000313" key="2">
    <source>
        <dbReference type="EnsemblPlants" id="AET03160"/>
    </source>
</evidence>
<dbReference type="HOGENOM" id="CLU_2691549_0_0_1"/>
<organism evidence="1 3">
    <name type="scientific">Medicago truncatula</name>
    <name type="common">Barrel medic</name>
    <name type="synonym">Medicago tribuloides</name>
    <dbReference type="NCBI Taxonomy" id="3880"/>
    <lineage>
        <taxon>Eukaryota</taxon>
        <taxon>Viridiplantae</taxon>
        <taxon>Streptophyta</taxon>
        <taxon>Embryophyta</taxon>
        <taxon>Tracheophyta</taxon>
        <taxon>Spermatophyta</taxon>
        <taxon>Magnoliopsida</taxon>
        <taxon>eudicotyledons</taxon>
        <taxon>Gunneridae</taxon>
        <taxon>Pentapetalae</taxon>
        <taxon>rosids</taxon>
        <taxon>fabids</taxon>
        <taxon>Fabales</taxon>
        <taxon>Fabaceae</taxon>
        <taxon>Papilionoideae</taxon>
        <taxon>50 kb inversion clade</taxon>
        <taxon>NPAAA clade</taxon>
        <taxon>Hologalegina</taxon>
        <taxon>IRL clade</taxon>
        <taxon>Trifolieae</taxon>
        <taxon>Medicago</taxon>
    </lineage>
</organism>
<keyword evidence="3" id="KW-1185">Reference proteome</keyword>